<evidence type="ECO:0000313" key="16">
    <source>
        <dbReference type="WBParaSite" id="EVEC_0000143901-mRNA-1"/>
    </source>
</evidence>
<protein>
    <submittedName>
        <fullName evidence="16">Nuclear receptor domain-containing protein</fullName>
    </submittedName>
</protein>
<keyword evidence="5 11" id="KW-0862">Zinc</keyword>
<dbReference type="OrthoDB" id="5771769at2759"/>
<evidence type="ECO:0000256" key="7">
    <source>
        <dbReference type="ARBA" id="ARBA00023125"/>
    </source>
</evidence>
<dbReference type="FunFam" id="3.30.50.10:FF:000030">
    <property type="entry name" value="Nuclear Hormone Receptor family"/>
    <property type="match status" value="1"/>
</dbReference>
<comment type="subcellular location">
    <subcellularLocation>
        <location evidence="1 11">Nucleus</location>
    </subcellularLocation>
</comment>
<dbReference type="WBParaSite" id="EVEC_0000143901-mRNA-1">
    <property type="protein sequence ID" value="EVEC_0000143901-mRNA-1"/>
    <property type="gene ID" value="EVEC_0000143901"/>
</dbReference>
<keyword evidence="9 11" id="KW-0675">Receptor</keyword>
<reference evidence="14 15" key="2">
    <citation type="submission" date="2018-10" db="EMBL/GenBank/DDBJ databases">
        <authorList>
            <consortium name="Pathogen Informatics"/>
        </authorList>
    </citation>
    <scope>NUCLEOTIDE SEQUENCE [LARGE SCALE GENOMIC DNA]</scope>
</reference>
<dbReference type="Gene3D" id="3.30.50.10">
    <property type="entry name" value="Erythroid Transcription Factor GATA-1, subunit A"/>
    <property type="match status" value="1"/>
</dbReference>
<dbReference type="InterPro" id="IPR050274">
    <property type="entry name" value="Nuclear_hormone_rcpt_NR2"/>
</dbReference>
<dbReference type="InterPro" id="IPR013088">
    <property type="entry name" value="Znf_NHR/GATA"/>
</dbReference>
<comment type="similarity">
    <text evidence="2 11">Belongs to the nuclear hormone receptor family.</text>
</comment>
<dbReference type="PANTHER" id="PTHR24083">
    <property type="entry name" value="NUCLEAR HORMONE RECEPTOR"/>
    <property type="match status" value="1"/>
</dbReference>
<keyword evidence="4 11" id="KW-0863">Zinc-finger</keyword>
<dbReference type="InterPro" id="IPR000536">
    <property type="entry name" value="Nucl_hrmn_rcpt_lig-bd"/>
</dbReference>
<evidence type="ECO:0000256" key="3">
    <source>
        <dbReference type="ARBA" id="ARBA00022723"/>
    </source>
</evidence>
<evidence type="ECO:0000259" key="13">
    <source>
        <dbReference type="PROSITE" id="PS51843"/>
    </source>
</evidence>
<evidence type="ECO:0000256" key="5">
    <source>
        <dbReference type="ARBA" id="ARBA00022833"/>
    </source>
</evidence>
<evidence type="ECO:0000259" key="12">
    <source>
        <dbReference type="PROSITE" id="PS51030"/>
    </source>
</evidence>
<dbReference type="GO" id="GO:0000978">
    <property type="term" value="F:RNA polymerase II cis-regulatory region sequence-specific DNA binding"/>
    <property type="evidence" value="ECO:0007669"/>
    <property type="project" value="InterPro"/>
</dbReference>
<dbReference type="Proteomes" id="UP000274131">
    <property type="component" value="Unassembled WGS sequence"/>
</dbReference>
<keyword evidence="8 11" id="KW-0804">Transcription</keyword>
<organism evidence="16">
    <name type="scientific">Enterobius vermicularis</name>
    <name type="common">Human pinworm</name>
    <dbReference type="NCBI Taxonomy" id="51028"/>
    <lineage>
        <taxon>Eukaryota</taxon>
        <taxon>Metazoa</taxon>
        <taxon>Ecdysozoa</taxon>
        <taxon>Nematoda</taxon>
        <taxon>Chromadorea</taxon>
        <taxon>Rhabditida</taxon>
        <taxon>Spirurina</taxon>
        <taxon>Oxyuridomorpha</taxon>
        <taxon>Oxyuroidea</taxon>
        <taxon>Oxyuridae</taxon>
        <taxon>Enterobius</taxon>
    </lineage>
</organism>
<dbReference type="SUPFAM" id="SSF57716">
    <property type="entry name" value="Glucocorticoid receptor-like (DNA-binding domain)"/>
    <property type="match status" value="1"/>
</dbReference>
<feature type="domain" description="NR LBD" evidence="13">
    <location>
        <begin position="124"/>
        <end position="358"/>
    </location>
</feature>
<evidence type="ECO:0000256" key="2">
    <source>
        <dbReference type="ARBA" id="ARBA00005993"/>
    </source>
</evidence>
<dbReference type="PROSITE" id="PS51030">
    <property type="entry name" value="NUCLEAR_REC_DBD_2"/>
    <property type="match status" value="1"/>
</dbReference>
<evidence type="ECO:0000256" key="1">
    <source>
        <dbReference type="ARBA" id="ARBA00004123"/>
    </source>
</evidence>
<evidence type="ECO:0000313" key="15">
    <source>
        <dbReference type="Proteomes" id="UP000274131"/>
    </source>
</evidence>
<dbReference type="PROSITE" id="PS51843">
    <property type="entry name" value="NR_LBD"/>
    <property type="match status" value="1"/>
</dbReference>
<evidence type="ECO:0000313" key="14">
    <source>
        <dbReference type="EMBL" id="VDD86004.1"/>
    </source>
</evidence>
<keyword evidence="6 11" id="KW-0805">Transcription regulation</keyword>
<keyword evidence="10 11" id="KW-0539">Nucleus</keyword>
<dbReference type="InterPro" id="IPR049636">
    <property type="entry name" value="HNF4-like_DBD"/>
</dbReference>
<dbReference type="InterPro" id="IPR035500">
    <property type="entry name" value="NHR-like_dom_sf"/>
</dbReference>
<dbReference type="InterPro" id="IPR001628">
    <property type="entry name" value="Znf_hrmn_rcpt"/>
</dbReference>
<evidence type="ECO:0000256" key="8">
    <source>
        <dbReference type="ARBA" id="ARBA00023163"/>
    </source>
</evidence>
<dbReference type="Pfam" id="PF00104">
    <property type="entry name" value="Hormone_recep"/>
    <property type="match status" value="1"/>
</dbReference>
<keyword evidence="3 11" id="KW-0479">Metal-binding</keyword>
<dbReference type="EMBL" id="UXUI01007175">
    <property type="protein sequence ID" value="VDD86004.1"/>
    <property type="molecule type" value="Genomic_DNA"/>
</dbReference>
<dbReference type="GO" id="GO:0008270">
    <property type="term" value="F:zinc ion binding"/>
    <property type="evidence" value="ECO:0007669"/>
    <property type="project" value="UniProtKB-KW"/>
</dbReference>
<reference evidence="16" key="1">
    <citation type="submission" date="2016-04" db="UniProtKB">
        <authorList>
            <consortium name="WormBaseParasite"/>
        </authorList>
    </citation>
    <scope>IDENTIFICATION</scope>
</reference>
<keyword evidence="7 11" id="KW-0238">DNA-binding</keyword>
<dbReference type="PROSITE" id="PS00031">
    <property type="entry name" value="NUCLEAR_REC_DBD_1"/>
    <property type="match status" value="1"/>
</dbReference>
<dbReference type="AlphaFoldDB" id="A0A158Q999"/>
<evidence type="ECO:0000256" key="11">
    <source>
        <dbReference type="RuleBase" id="RU004334"/>
    </source>
</evidence>
<evidence type="ECO:0000256" key="4">
    <source>
        <dbReference type="ARBA" id="ARBA00022771"/>
    </source>
</evidence>
<dbReference type="Pfam" id="PF00105">
    <property type="entry name" value="zf-C4"/>
    <property type="match status" value="1"/>
</dbReference>
<name>A0A158Q999_ENTVE</name>
<evidence type="ECO:0000256" key="6">
    <source>
        <dbReference type="ARBA" id="ARBA00023015"/>
    </source>
</evidence>
<keyword evidence="15" id="KW-1185">Reference proteome</keyword>
<dbReference type="SMART" id="SM00399">
    <property type="entry name" value="ZnF_C4"/>
    <property type="match status" value="1"/>
</dbReference>
<dbReference type="Gene3D" id="1.10.565.10">
    <property type="entry name" value="Retinoid X Receptor"/>
    <property type="match status" value="1"/>
</dbReference>
<dbReference type="CDD" id="cd06960">
    <property type="entry name" value="NR_DBD_HNF4A"/>
    <property type="match status" value="1"/>
</dbReference>
<accession>A0A158Q999</accession>
<dbReference type="STRING" id="51028.A0A158Q999"/>
<dbReference type="PRINTS" id="PR00047">
    <property type="entry name" value="STROIDFINGER"/>
</dbReference>
<dbReference type="GO" id="GO:0005634">
    <property type="term" value="C:nucleus"/>
    <property type="evidence" value="ECO:0007669"/>
    <property type="project" value="UniProtKB-SubCell"/>
</dbReference>
<gene>
    <name evidence="14" type="ORF">EVEC_LOCUS1147</name>
</gene>
<feature type="domain" description="Nuclear receptor" evidence="12">
    <location>
        <begin position="14"/>
        <end position="89"/>
    </location>
</feature>
<evidence type="ECO:0000256" key="9">
    <source>
        <dbReference type="ARBA" id="ARBA00023170"/>
    </source>
</evidence>
<dbReference type="SMART" id="SM00430">
    <property type="entry name" value="HOLI"/>
    <property type="match status" value="1"/>
</dbReference>
<proteinExistence type="inferred from homology"/>
<dbReference type="SUPFAM" id="SSF48508">
    <property type="entry name" value="Nuclear receptor ligand-binding domain"/>
    <property type="match status" value="1"/>
</dbReference>
<sequence length="413" mass="46092">MEVSANALCSTNFTDCCVVCGDKAVGKHYGAVACNGCKGFFRRSVWQNLQYTCRFEQKCTVDKDHRNACRYCRFQKCLLAGMRQEAIQNERDRIGSTIRNRKRNCRLSPSGPEETSINEILTVSSRKIMDTVFSIEYQFQTIRNKNGTSAEELTKKFSSRQENISNIVCWTNLLHPISDLPFSDRPFKQSPIFKVLLMTHSFSAFSLLNTMQRSLYSQTIVLPNNTSLPIPADRGNKLSFALTQLLDELLLPLRQTAVTAAEFASLKAILLLSPNVSGLTATARVRLQQARDDLLRALFVHLSQIHSPHDASFRLCSLLMIVPSLFSLSNNLTNNIHLGALFGLNDMPCSFQDGSDIKQEATMGLIENTPTPRTLPSSLSPSQTLFSFPTTPNFPASFSLPILNRLITSVGSF</sequence>
<evidence type="ECO:0000256" key="10">
    <source>
        <dbReference type="ARBA" id="ARBA00023242"/>
    </source>
</evidence>
<dbReference type="GO" id="GO:0003700">
    <property type="term" value="F:DNA-binding transcription factor activity"/>
    <property type="evidence" value="ECO:0007669"/>
    <property type="project" value="InterPro"/>
</dbReference>